<accession>A0A0K0WS52</accession>
<feature type="transmembrane region" description="Helical" evidence="1">
    <location>
        <begin position="555"/>
        <end position="576"/>
    </location>
</feature>
<proteinExistence type="predicted"/>
<evidence type="ECO:0000313" key="3">
    <source>
        <dbReference type="Proteomes" id="UP000232791"/>
    </source>
</evidence>
<dbReference type="Proteomes" id="UP000232791">
    <property type="component" value="Segment"/>
</dbReference>
<organism evidence="2 3">
    <name type="scientific">Clostera anastomosis granulovirus B</name>
    <dbReference type="NCBI Taxonomy" id="1986290"/>
    <lineage>
        <taxon>Viruses</taxon>
        <taxon>Viruses incertae sedis</taxon>
        <taxon>Naldaviricetes</taxon>
        <taxon>Lefavirales</taxon>
        <taxon>Baculoviridae</taxon>
        <taxon>Betabaculovirus</taxon>
        <taxon>Betabaculovirus alterclanastomosis</taxon>
    </lineage>
</organism>
<reference evidence="2 3" key="1">
    <citation type="journal article" date="2015" name="PLoS ONE">
        <title>The Complete Genome of a New Betabaculovirus from Clostera anastomosis.</title>
        <authorList>
            <person name="Yin F."/>
            <person name="Zhu Z."/>
            <person name="Liu X."/>
            <person name="Hou D."/>
            <person name="Wang J."/>
            <person name="Zhang L."/>
            <person name="Wang M."/>
            <person name="Kou Z."/>
            <person name="Wang H."/>
            <person name="Deng F."/>
            <person name="Hu Z."/>
        </authorList>
    </citation>
    <scope>NUCLEOTIDE SEQUENCE [LARGE SCALE GENOMIC DNA]</scope>
    <source>
        <strain evidence="2 3">ClasGV-B</strain>
    </source>
</reference>
<keyword evidence="1" id="KW-0472">Membrane</keyword>
<keyword evidence="1" id="KW-0812">Transmembrane</keyword>
<evidence type="ECO:0000313" key="2">
    <source>
        <dbReference type="EMBL" id="AKS25366.1"/>
    </source>
</evidence>
<keyword evidence="1" id="KW-1133">Transmembrane helix</keyword>
<dbReference type="InterPro" id="IPR022048">
    <property type="entry name" value="Envelope_fusion-like"/>
</dbReference>
<dbReference type="OrthoDB" id="3109at10239"/>
<name>A0A0K0WS52_9BBAC</name>
<evidence type="ECO:0000256" key="1">
    <source>
        <dbReference type="SAM" id="Phobius"/>
    </source>
</evidence>
<gene>
    <name evidence="2" type="ORF">clas23</name>
</gene>
<dbReference type="EMBL" id="KR091910">
    <property type="protein sequence ID" value="AKS25366.1"/>
    <property type="molecule type" value="Genomic_DNA"/>
</dbReference>
<keyword evidence="3" id="KW-1185">Reference proteome</keyword>
<sequence>MSVTKVIVTIFALHTLLVSSNSIEESVRITPITTTGFYYEFYSNLGFVVNTWSFILNIQYDLLLDRLIQLKSMSDKMHTLVLKNDSALHCLHNEHNDTVRDIEYILNTKIPNLLDTHNSIEFLLAHKRLTTNKNVGRRVKRNLFGGAFNFVGRIDKYLFGVMDDNDATLLYELANHTNTSDYRIKTLTKETLRLADNMQGIEHNINTLAKCHQVDHLIVLLKDNLDEIESVYNKIITGIQTALYSGKLSSLIIQPHLILDEMDSVDSNAWDEETEWVVKPTHDQMHTVMRLIQCSVFINPVNELMFVIQVPRMDKSKFVLYKPVSIPSCEKKMCKFLVPQSRYIGFESNNDAKHYVRLDDTSACSQFDNFTLCYGSMTSKKSEYSPNCDVRLFKGLNSKNCAVHASLFQNEIFYSLNNVNRWLYMIHDYPVSAHITCKSGGFTNKIKLYGTGVLTLLNYCKFRTSRTILMSKHINNYENEQFTSIPFNFSQFVLPLNYTINDSNMVKSLDYTVLSSVSHNLKKLLTQEEADKSISAISADDNSNSNWYSNLFGNWWWEIKFICYAVCILIIVVLVIKTKQTCCGGDKQVVPLNMFYPK</sequence>
<dbReference type="Pfam" id="PF12259">
    <property type="entry name" value="Baculo_F"/>
    <property type="match status" value="1"/>
</dbReference>
<protein>
    <submittedName>
        <fullName evidence="2">F protein</fullName>
    </submittedName>
</protein>